<proteinExistence type="predicted"/>
<comment type="caution">
    <text evidence="1">The sequence shown here is derived from an EMBL/GenBank/DDBJ whole genome shotgun (WGS) entry which is preliminary data.</text>
</comment>
<name>A0ABR2PTK3_9ROSI</name>
<organism evidence="1 2">
    <name type="scientific">Hibiscus sabdariffa</name>
    <name type="common">roselle</name>
    <dbReference type="NCBI Taxonomy" id="183260"/>
    <lineage>
        <taxon>Eukaryota</taxon>
        <taxon>Viridiplantae</taxon>
        <taxon>Streptophyta</taxon>
        <taxon>Embryophyta</taxon>
        <taxon>Tracheophyta</taxon>
        <taxon>Spermatophyta</taxon>
        <taxon>Magnoliopsida</taxon>
        <taxon>eudicotyledons</taxon>
        <taxon>Gunneridae</taxon>
        <taxon>Pentapetalae</taxon>
        <taxon>rosids</taxon>
        <taxon>malvids</taxon>
        <taxon>Malvales</taxon>
        <taxon>Malvaceae</taxon>
        <taxon>Malvoideae</taxon>
        <taxon>Hibiscus</taxon>
    </lineage>
</organism>
<evidence type="ECO:0000313" key="2">
    <source>
        <dbReference type="Proteomes" id="UP001396334"/>
    </source>
</evidence>
<sequence length="163" mass="18884">MSRYQQAALNSVEKPLNDSIFTQICHHLMHFPLLILLPLFIHHVHKPSDHTQGRRPQLHSHSTPCVGAAGKRVYLEHGWQQAFLCCAYFLALDIRVTACFFVLPRNRPYAFYNLDFVFGFNKQLALGKDDQLSRCRDWSKRQKSAENLSDLKGKSLMDNTVWI</sequence>
<dbReference type="EMBL" id="JBBPBN010000052">
    <property type="protein sequence ID" value="KAK8991782.1"/>
    <property type="molecule type" value="Genomic_DNA"/>
</dbReference>
<dbReference type="Proteomes" id="UP001396334">
    <property type="component" value="Unassembled WGS sequence"/>
</dbReference>
<evidence type="ECO:0000313" key="1">
    <source>
        <dbReference type="EMBL" id="KAK8991782.1"/>
    </source>
</evidence>
<gene>
    <name evidence="1" type="ORF">V6N11_062775</name>
</gene>
<reference evidence="1 2" key="1">
    <citation type="journal article" date="2024" name="G3 (Bethesda)">
        <title>Genome assembly of Hibiscus sabdariffa L. provides insights into metabolisms of medicinal natural products.</title>
        <authorList>
            <person name="Kim T."/>
        </authorList>
    </citation>
    <scope>NUCLEOTIDE SEQUENCE [LARGE SCALE GENOMIC DNA]</scope>
    <source>
        <strain evidence="1">TK-2024</strain>
        <tissue evidence="1">Old leaves</tissue>
    </source>
</reference>
<keyword evidence="2" id="KW-1185">Reference proteome</keyword>
<protein>
    <submittedName>
        <fullName evidence="1">Uncharacterized protein</fullName>
    </submittedName>
</protein>
<accession>A0ABR2PTK3</accession>